<evidence type="ECO:0000313" key="2">
    <source>
        <dbReference type="Proteomes" id="UP000887116"/>
    </source>
</evidence>
<dbReference type="AlphaFoldDB" id="A0A8X6G0E4"/>
<name>A0A8X6G0E4_TRICU</name>
<keyword evidence="2" id="KW-1185">Reference proteome</keyword>
<reference evidence="1" key="1">
    <citation type="submission" date="2020-07" db="EMBL/GenBank/DDBJ databases">
        <title>Multicomponent nature underlies the extraordinary mechanical properties of spider dragline silk.</title>
        <authorList>
            <person name="Kono N."/>
            <person name="Nakamura H."/>
            <person name="Mori M."/>
            <person name="Yoshida Y."/>
            <person name="Ohtoshi R."/>
            <person name="Malay A.D."/>
            <person name="Moran D.A.P."/>
            <person name="Tomita M."/>
            <person name="Numata K."/>
            <person name="Arakawa K."/>
        </authorList>
    </citation>
    <scope>NUCLEOTIDE SEQUENCE</scope>
</reference>
<dbReference type="OrthoDB" id="6427414at2759"/>
<evidence type="ECO:0000313" key="1">
    <source>
        <dbReference type="EMBL" id="GFQ91514.1"/>
    </source>
</evidence>
<dbReference type="Proteomes" id="UP000887116">
    <property type="component" value="Unassembled WGS sequence"/>
</dbReference>
<protein>
    <submittedName>
        <fullName evidence="1">Uncharacterized protein</fullName>
    </submittedName>
</protein>
<accession>A0A8X6G0E4</accession>
<comment type="caution">
    <text evidence="1">The sequence shown here is derived from an EMBL/GenBank/DDBJ whole genome shotgun (WGS) entry which is preliminary data.</text>
</comment>
<gene>
    <name evidence="1" type="primary">NCL1_21317</name>
    <name evidence="1" type="ORF">TNCT_454491</name>
</gene>
<proteinExistence type="predicted"/>
<sequence>MYRVSTAVKGLPPHRRLGQRAAAITRDATLHADGRDRLATAADVAHRGRRTMAYTPLASAMEGNIRLQMEFLLSIETERERENYGSRPWF</sequence>
<organism evidence="1 2">
    <name type="scientific">Trichonephila clavata</name>
    <name type="common">Joro spider</name>
    <name type="synonym">Nephila clavata</name>
    <dbReference type="NCBI Taxonomy" id="2740835"/>
    <lineage>
        <taxon>Eukaryota</taxon>
        <taxon>Metazoa</taxon>
        <taxon>Ecdysozoa</taxon>
        <taxon>Arthropoda</taxon>
        <taxon>Chelicerata</taxon>
        <taxon>Arachnida</taxon>
        <taxon>Araneae</taxon>
        <taxon>Araneomorphae</taxon>
        <taxon>Entelegynae</taxon>
        <taxon>Araneoidea</taxon>
        <taxon>Nephilidae</taxon>
        <taxon>Trichonephila</taxon>
    </lineage>
</organism>
<dbReference type="EMBL" id="BMAO01023871">
    <property type="protein sequence ID" value="GFQ91514.1"/>
    <property type="molecule type" value="Genomic_DNA"/>
</dbReference>